<dbReference type="Proteomes" id="UP000262454">
    <property type="component" value="Unassembled WGS sequence"/>
</dbReference>
<feature type="non-terminal residue" evidence="2">
    <location>
        <position position="1"/>
    </location>
</feature>
<evidence type="ECO:0000256" key="1">
    <source>
        <dbReference type="SAM" id="Phobius"/>
    </source>
</evidence>
<keyword evidence="1" id="KW-1133">Transmembrane helix</keyword>
<reference evidence="2 3" key="1">
    <citation type="journal article" date="2018" name="Nat. Biotechnol.">
        <title>A standardized bacterial taxonomy based on genome phylogeny substantially revises the tree of life.</title>
        <authorList>
            <person name="Parks D.H."/>
            <person name="Chuvochina M."/>
            <person name="Waite D.W."/>
            <person name="Rinke C."/>
            <person name="Skarshewski A."/>
            <person name="Chaumeil P.A."/>
            <person name="Hugenholtz P."/>
        </authorList>
    </citation>
    <scope>NUCLEOTIDE SEQUENCE [LARGE SCALE GENOMIC DNA]</scope>
    <source>
        <strain evidence="2">UBA7921</strain>
    </source>
</reference>
<protein>
    <submittedName>
        <fullName evidence="2">Uncharacterized protein</fullName>
    </submittedName>
</protein>
<proteinExistence type="predicted"/>
<evidence type="ECO:0000313" key="3">
    <source>
        <dbReference type="Proteomes" id="UP000262454"/>
    </source>
</evidence>
<sequence>FFFLIDPRPTEISTLPLHAAFRIFNSFQFNFGIFFYYILTKIVNPFDNDEKDIVNSMFKKVKLSFIRL</sequence>
<name>A0A348MIF2_UNCW3</name>
<keyword evidence="1" id="KW-0812">Transmembrane</keyword>
<comment type="caution">
    <text evidence="2">The sequence shown here is derived from an EMBL/GenBank/DDBJ whole genome shotgun (WGS) entry which is preliminary data.</text>
</comment>
<gene>
    <name evidence="2" type="ORF">DCG82_00250</name>
</gene>
<evidence type="ECO:0000313" key="2">
    <source>
        <dbReference type="EMBL" id="HAF06828.1"/>
    </source>
</evidence>
<feature type="transmembrane region" description="Helical" evidence="1">
    <location>
        <begin position="20"/>
        <end position="39"/>
    </location>
</feature>
<organism evidence="2 3">
    <name type="scientific">candidate division WOR-3 bacterium</name>
    <dbReference type="NCBI Taxonomy" id="2052148"/>
    <lineage>
        <taxon>Bacteria</taxon>
        <taxon>Bacteria division WOR-3</taxon>
    </lineage>
</organism>
<dbReference type="AlphaFoldDB" id="A0A348MIF2"/>
<accession>A0A348MIF2</accession>
<keyword evidence="1" id="KW-0472">Membrane</keyword>
<dbReference type="EMBL" id="DMCX01000006">
    <property type="protein sequence ID" value="HAF06828.1"/>
    <property type="molecule type" value="Genomic_DNA"/>
</dbReference>